<evidence type="ECO:0000256" key="1">
    <source>
        <dbReference type="ARBA" id="ARBA00011982"/>
    </source>
</evidence>
<dbReference type="InterPro" id="IPR035897">
    <property type="entry name" value="Toll_tir_struct_dom_sf"/>
</dbReference>
<dbReference type="PROSITE" id="PS50104">
    <property type="entry name" value="TIR"/>
    <property type="match status" value="1"/>
</dbReference>
<dbReference type="InterPro" id="IPR044974">
    <property type="entry name" value="Disease_R_plants"/>
</dbReference>
<evidence type="ECO:0000313" key="11">
    <source>
        <dbReference type="Proteomes" id="UP000694864"/>
    </source>
</evidence>
<evidence type="ECO:0000256" key="3">
    <source>
        <dbReference type="ARBA" id="ARBA00022737"/>
    </source>
</evidence>
<keyword evidence="2" id="KW-0433">Leucine-rich repeat</keyword>
<accession>A0ABM0T421</accession>
<feature type="region of interest" description="Disordered" evidence="8">
    <location>
        <begin position="1326"/>
        <end position="1349"/>
    </location>
</feature>
<evidence type="ECO:0000259" key="10">
    <source>
        <dbReference type="PROSITE" id="PS50104"/>
    </source>
</evidence>
<dbReference type="Pfam" id="PF01582">
    <property type="entry name" value="TIR"/>
    <property type="match status" value="1"/>
</dbReference>
<dbReference type="Gene3D" id="3.80.10.10">
    <property type="entry name" value="Ribonuclease Inhibitor"/>
    <property type="match status" value="4"/>
</dbReference>
<feature type="domain" description="TIR" evidence="10">
    <location>
        <begin position="45"/>
        <end position="209"/>
    </location>
</feature>
<feature type="region of interest" description="Disordered" evidence="8">
    <location>
        <begin position="944"/>
        <end position="976"/>
    </location>
</feature>
<gene>
    <name evidence="12" type="primary">LOC104706142</name>
</gene>
<evidence type="ECO:0000256" key="8">
    <source>
        <dbReference type="SAM" id="MobiDB-lite"/>
    </source>
</evidence>
<keyword evidence="4" id="KW-0378">Hydrolase</keyword>
<dbReference type="InterPro" id="IPR032675">
    <property type="entry name" value="LRR_dom_sf"/>
</dbReference>
<comment type="catalytic activity">
    <reaction evidence="7">
        <text>NAD(+) + H2O = ADP-D-ribose + nicotinamide + H(+)</text>
        <dbReference type="Rhea" id="RHEA:16301"/>
        <dbReference type="ChEBI" id="CHEBI:15377"/>
        <dbReference type="ChEBI" id="CHEBI:15378"/>
        <dbReference type="ChEBI" id="CHEBI:17154"/>
        <dbReference type="ChEBI" id="CHEBI:57540"/>
        <dbReference type="ChEBI" id="CHEBI:57967"/>
        <dbReference type="EC" id="3.2.2.6"/>
    </reaction>
    <physiologicalReaction direction="left-to-right" evidence="7">
        <dbReference type="Rhea" id="RHEA:16302"/>
    </physiologicalReaction>
</comment>
<evidence type="ECO:0000256" key="4">
    <source>
        <dbReference type="ARBA" id="ARBA00022801"/>
    </source>
</evidence>
<reference evidence="12" key="2">
    <citation type="submission" date="2025-08" db="UniProtKB">
        <authorList>
            <consortium name="RefSeq"/>
        </authorList>
    </citation>
    <scope>IDENTIFICATION</scope>
    <source>
        <tissue evidence="12">Leaf</tissue>
    </source>
</reference>
<dbReference type="InterPro" id="IPR011713">
    <property type="entry name" value="Leu-rich_rpt_3"/>
</dbReference>
<dbReference type="RefSeq" id="XP_010420585.1">
    <property type="nucleotide sequence ID" value="XM_010422283.2"/>
</dbReference>
<dbReference type="Pfam" id="PF07725">
    <property type="entry name" value="LRR_3"/>
    <property type="match status" value="1"/>
</dbReference>
<keyword evidence="6" id="KW-0520">NAD</keyword>
<keyword evidence="11" id="KW-1185">Reference proteome</keyword>
<dbReference type="PANTHER" id="PTHR11017:SF333">
    <property type="entry name" value="ADP-RIBOSYL CYCLASE_CYCLIC ADP-RIBOSE HYDROLASE-RELATED"/>
    <property type="match status" value="1"/>
</dbReference>
<dbReference type="SUPFAM" id="SSF52058">
    <property type="entry name" value="L domain-like"/>
    <property type="match status" value="1"/>
</dbReference>
<dbReference type="Gene3D" id="3.40.50.300">
    <property type="entry name" value="P-loop containing nucleotide triphosphate hydrolases"/>
    <property type="match status" value="1"/>
</dbReference>
<keyword evidence="9" id="KW-1133">Transmembrane helix</keyword>
<proteinExistence type="predicted"/>
<keyword evidence="5" id="KW-0611">Plant defense</keyword>
<organism evidence="11 12">
    <name type="scientific">Camelina sativa</name>
    <name type="common">False flax</name>
    <name type="synonym">Myagrum sativum</name>
    <dbReference type="NCBI Taxonomy" id="90675"/>
    <lineage>
        <taxon>Eukaryota</taxon>
        <taxon>Viridiplantae</taxon>
        <taxon>Streptophyta</taxon>
        <taxon>Embryophyta</taxon>
        <taxon>Tracheophyta</taxon>
        <taxon>Spermatophyta</taxon>
        <taxon>Magnoliopsida</taxon>
        <taxon>eudicotyledons</taxon>
        <taxon>Gunneridae</taxon>
        <taxon>Pentapetalae</taxon>
        <taxon>rosids</taxon>
        <taxon>malvids</taxon>
        <taxon>Brassicales</taxon>
        <taxon>Brassicaceae</taxon>
        <taxon>Camelineae</taxon>
        <taxon>Camelina</taxon>
    </lineage>
</organism>
<dbReference type="InterPro" id="IPR036390">
    <property type="entry name" value="WH_DNA-bd_sf"/>
</dbReference>
<keyword evidence="3" id="KW-0677">Repeat</keyword>
<evidence type="ECO:0000256" key="9">
    <source>
        <dbReference type="SAM" id="Phobius"/>
    </source>
</evidence>
<dbReference type="Gene3D" id="1.10.8.430">
    <property type="entry name" value="Helical domain of apoptotic protease-activating factors"/>
    <property type="match status" value="1"/>
</dbReference>
<dbReference type="GeneID" id="104706142"/>
<feature type="region of interest" description="Disordered" evidence="8">
    <location>
        <begin position="998"/>
        <end position="1036"/>
    </location>
</feature>
<dbReference type="PRINTS" id="PR00364">
    <property type="entry name" value="DISEASERSIST"/>
</dbReference>
<dbReference type="SUPFAM" id="SSF46785">
    <property type="entry name" value="Winged helix' DNA-binding domain"/>
    <property type="match status" value="1"/>
</dbReference>
<dbReference type="Gene3D" id="3.40.50.10140">
    <property type="entry name" value="Toll/interleukin-1 receptor homology (TIR) domain"/>
    <property type="match status" value="1"/>
</dbReference>
<evidence type="ECO:0000256" key="6">
    <source>
        <dbReference type="ARBA" id="ARBA00023027"/>
    </source>
</evidence>
<dbReference type="InterPro" id="IPR000157">
    <property type="entry name" value="TIR_dom"/>
</dbReference>
<keyword evidence="9" id="KW-0472">Membrane</keyword>
<keyword evidence="9" id="KW-0812">Transmembrane</keyword>
<dbReference type="Pfam" id="PF20160">
    <property type="entry name" value="C-JID"/>
    <property type="match status" value="1"/>
</dbReference>
<feature type="compositionally biased region" description="Basic and acidic residues" evidence="8">
    <location>
        <begin position="1334"/>
        <end position="1349"/>
    </location>
</feature>
<evidence type="ECO:0000256" key="2">
    <source>
        <dbReference type="ARBA" id="ARBA00022614"/>
    </source>
</evidence>
<feature type="compositionally biased region" description="Acidic residues" evidence="8">
    <location>
        <begin position="944"/>
        <end position="958"/>
    </location>
</feature>
<evidence type="ECO:0000256" key="7">
    <source>
        <dbReference type="ARBA" id="ARBA00047304"/>
    </source>
</evidence>
<reference evidence="11" key="1">
    <citation type="journal article" date="2014" name="Nat. Commun.">
        <title>The emerging biofuel crop Camelina sativa retains a highly undifferentiated hexaploid genome structure.</title>
        <authorList>
            <person name="Kagale S."/>
            <person name="Koh C."/>
            <person name="Nixon J."/>
            <person name="Bollina V."/>
            <person name="Clarke W.E."/>
            <person name="Tuteja R."/>
            <person name="Spillane C."/>
            <person name="Robinson S.J."/>
            <person name="Links M.G."/>
            <person name="Clarke C."/>
            <person name="Higgins E.E."/>
            <person name="Huebert T."/>
            <person name="Sharpe A.G."/>
            <person name="Parkin I.A."/>
        </authorList>
    </citation>
    <scope>NUCLEOTIDE SEQUENCE [LARGE SCALE GENOMIC DNA]</scope>
    <source>
        <strain evidence="11">cv. DH55</strain>
    </source>
</reference>
<feature type="compositionally biased region" description="Acidic residues" evidence="8">
    <location>
        <begin position="998"/>
        <end position="1022"/>
    </location>
</feature>
<sequence length="1349" mass="152043">MPYLCVNTKSLCLFISLHCLLKTLLIISSCSLFMTSTCSSLSRNWIYQVFPSFCGRDVRRAFLSHIMKELSSKGITLFIDNEIKRGQSIGAELILAIQGSRVAIVLLSRNYASSSWCLDELVEIMKCRENKQQTVMPIFYEVDPSDVKNQTGDFGKAFDETCGGKPEKLKQAWKQALKDAASIAGYHSCNWYNEADFINKITLDVMGVLDFTPSRDFDDFIGIGARITEINSLLSLESDEVRIIGIVGPAGIGKTTTARVLYNTISGGFKFSAFIENIKGSYGRHCYEDYPLKLCLQKQLLSQIFNQRDIEVSHLRVAQEKLGDKKVLVVLDGVDSLWQLNAMANQPGWFGHGSRIIIITEDRKLFKAHGISHIYEMELPTGYEALQIFCLYAFGQKSPYDGFEELAWEVTELAGELPLGLRVMGSYLRGMSMGEWIDALPRLRSSLDGEIESSLRFSYDVLNDKDKALFLYIACFFVGFKVDYCKRCLANSGLEVNHGIQILAHKSLISTTEYGHYLQMPRLLQQMGREIVYKQSVDEPGKRQFLMNSAEICDLLDENTGSGTVLGIIFHPPDIEQEVKISEKAFDKMNNLQLFVISSNRSSYPEIGYVSSLLLPESVGCGSLCLPEGYVSTLCLPESVHSSSLCLPEGLNCLPDKLRLLHWDCCPLRVWPSKFSGKFLIELTMRRSKLEKLWEGIKLLQHLKRMDLRHSKNLKEIPDLSKATNLEELNLFGCESLLELTTSIGNATKLTRLNLGGCCLLKELPFSIGNARNLQFFSLLDCASLEELPSSMGRLVNLKEFNLRNCSELVRLPSSVGNLHKLPYWDLSGCKKLEAFPTNINLRSTAIEEFPSSSIIFWSCLHSLNMLGCRNLKEFPYVPDSIVELELSKTGIEEIPPWIGNLIHLRKLLMHRCKKLNLISPNISKLENLELGLSFGWILYHDDGDDDENGEDEEEAVDGDTNGHGDGDGDGEDCDNYDGEDKNALWFSFDLNFYDVDGNDDDSKDIDGGEDGEDEDEDEDDGDSHGDGEHCDNYDDEDGDADWFSAKIVVTHWSLKSDFDAHKIIPICLPMKAFTSPLRLNFSCNRYKTLPNCITHLSRITELDISNCTKLATLPQLPGTLYSLNAEDCISLKRIDGSFPNPEIFLNFVNCISLNPDARELIQTSACRYALLPGEEVPAHFTHQATLRSLTINLTPRHLPSLLRYKACMLLSTTGCHPHYEDVEDDGDYGRDDYSVTCNVRGKQNGFIVPYGSTCPYVPDLRGFTERPNGLYIFEGSFSLNQDFPEAKEATVSELLFDFVVYAKFWNVKAYGVQLLEVRYRTLDGEETEDEDCMDRNMEKNNEAEERDQ</sequence>
<feature type="transmembrane region" description="Helical" evidence="9">
    <location>
        <begin position="12"/>
        <end position="34"/>
    </location>
</feature>
<evidence type="ECO:0000313" key="12">
    <source>
        <dbReference type="RefSeq" id="XP_010420585.1"/>
    </source>
</evidence>
<name>A0ABM0T421_CAMSA</name>
<dbReference type="SMART" id="SM00255">
    <property type="entry name" value="TIR"/>
    <property type="match status" value="1"/>
</dbReference>
<dbReference type="SUPFAM" id="SSF52540">
    <property type="entry name" value="P-loop containing nucleoside triphosphate hydrolases"/>
    <property type="match status" value="1"/>
</dbReference>
<dbReference type="Pfam" id="PF00931">
    <property type="entry name" value="NB-ARC"/>
    <property type="match status" value="1"/>
</dbReference>
<dbReference type="InterPro" id="IPR058192">
    <property type="entry name" value="WHD_ROQ1-like"/>
</dbReference>
<dbReference type="InterPro" id="IPR002182">
    <property type="entry name" value="NB-ARC"/>
</dbReference>
<dbReference type="EC" id="3.2.2.6" evidence="1"/>
<dbReference type="PANTHER" id="PTHR11017">
    <property type="entry name" value="LEUCINE-RICH REPEAT-CONTAINING PROTEIN"/>
    <property type="match status" value="1"/>
</dbReference>
<dbReference type="InterPro" id="IPR045344">
    <property type="entry name" value="C-JID"/>
</dbReference>
<evidence type="ECO:0000256" key="5">
    <source>
        <dbReference type="ARBA" id="ARBA00022821"/>
    </source>
</evidence>
<protein>
    <recommendedName>
        <fullName evidence="1">ADP-ribosyl cyclase/cyclic ADP-ribose hydrolase</fullName>
        <ecNumber evidence="1">3.2.2.6</ecNumber>
    </recommendedName>
</protein>
<dbReference type="SUPFAM" id="SSF52200">
    <property type="entry name" value="Toll/Interleukin receptor TIR domain"/>
    <property type="match status" value="1"/>
</dbReference>
<dbReference type="InterPro" id="IPR027417">
    <property type="entry name" value="P-loop_NTPase"/>
</dbReference>
<feature type="compositionally biased region" description="Basic and acidic residues" evidence="8">
    <location>
        <begin position="1023"/>
        <end position="1033"/>
    </location>
</feature>
<dbReference type="InterPro" id="IPR042197">
    <property type="entry name" value="Apaf_helical"/>
</dbReference>
<dbReference type="Pfam" id="PF23282">
    <property type="entry name" value="WHD_ROQ1"/>
    <property type="match status" value="1"/>
</dbReference>
<dbReference type="Proteomes" id="UP000694864">
    <property type="component" value="Chromosome 8"/>
</dbReference>